<dbReference type="GeneID" id="116954936"/>
<dbReference type="GO" id="GO:0003725">
    <property type="term" value="F:double-stranded RNA binding"/>
    <property type="evidence" value="ECO:0007669"/>
    <property type="project" value="TreeGrafter"/>
</dbReference>
<feature type="region of interest" description="Disordered" evidence="2">
    <location>
        <begin position="212"/>
        <end position="265"/>
    </location>
</feature>
<feature type="region of interest" description="Disordered" evidence="2">
    <location>
        <begin position="377"/>
        <end position="424"/>
    </location>
</feature>
<dbReference type="Proteomes" id="UP001318040">
    <property type="component" value="Chromosome 57"/>
</dbReference>
<gene>
    <name evidence="6 7 8 9 10 11 12 13 14" type="primary">LOC116954936</name>
</gene>
<dbReference type="InterPro" id="IPR014720">
    <property type="entry name" value="dsRBD_dom"/>
</dbReference>
<dbReference type="RefSeq" id="XP_032831676.1">
    <property type="nucleotide sequence ID" value="XM_032975785.1"/>
</dbReference>
<feature type="domain" description="DRBM" evidence="3">
    <location>
        <begin position="305"/>
        <end position="373"/>
    </location>
</feature>
<evidence type="ECO:0000313" key="11">
    <source>
        <dbReference type="RefSeq" id="XP_032831673.1"/>
    </source>
</evidence>
<dbReference type="GO" id="GO:0003726">
    <property type="term" value="F:double-stranded RNA adenosine deaminase activity"/>
    <property type="evidence" value="ECO:0007669"/>
    <property type="project" value="TreeGrafter"/>
</dbReference>
<dbReference type="RefSeq" id="XP_032831671.1">
    <property type="nucleotide sequence ID" value="XM_032975780.1"/>
</dbReference>
<proteinExistence type="predicted"/>
<dbReference type="RefSeq" id="XP_032831673.1">
    <property type="nucleotide sequence ID" value="XM_032975782.1"/>
</dbReference>
<dbReference type="PANTHER" id="PTHR10910:SF107">
    <property type="entry name" value="DOUBLE-STRANDED RNA-SPECIFIC ADENOSINE DEAMINASE"/>
    <property type="match status" value="1"/>
</dbReference>
<dbReference type="SMART" id="SM00358">
    <property type="entry name" value="DSRM"/>
    <property type="match status" value="2"/>
</dbReference>
<dbReference type="PROSITE" id="PS50137">
    <property type="entry name" value="DS_RBD"/>
    <property type="match status" value="2"/>
</dbReference>
<feature type="domain" description="A to I editase" evidence="4">
    <location>
        <begin position="602"/>
        <end position="946"/>
    </location>
</feature>
<dbReference type="Gene3D" id="3.30.160.20">
    <property type="match status" value="2"/>
</dbReference>
<evidence type="ECO:0000259" key="3">
    <source>
        <dbReference type="PROSITE" id="PS50137"/>
    </source>
</evidence>
<evidence type="ECO:0000313" key="13">
    <source>
        <dbReference type="RefSeq" id="XP_032831675.1"/>
    </source>
</evidence>
<feature type="domain" description="DRBM" evidence="3">
    <location>
        <begin position="450"/>
        <end position="518"/>
    </location>
</feature>
<feature type="region of interest" description="Disordered" evidence="2">
    <location>
        <begin position="74"/>
        <end position="107"/>
    </location>
</feature>
<dbReference type="Pfam" id="PF00035">
    <property type="entry name" value="dsrm"/>
    <property type="match status" value="2"/>
</dbReference>
<dbReference type="PROSITE" id="PS50141">
    <property type="entry name" value="A_DEAMIN_EDITASE"/>
    <property type="match status" value="1"/>
</dbReference>
<dbReference type="GO" id="GO:0005730">
    <property type="term" value="C:nucleolus"/>
    <property type="evidence" value="ECO:0007669"/>
    <property type="project" value="TreeGrafter"/>
</dbReference>
<dbReference type="Pfam" id="PF02137">
    <property type="entry name" value="A_deamin"/>
    <property type="match status" value="1"/>
</dbReference>
<feature type="compositionally biased region" description="Low complexity" evidence="2">
    <location>
        <begin position="400"/>
        <end position="416"/>
    </location>
</feature>
<dbReference type="RefSeq" id="XP_032831674.1">
    <property type="nucleotide sequence ID" value="XM_032975783.1"/>
</dbReference>
<evidence type="ECO:0000313" key="5">
    <source>
        <dbReference type="Proteomes" id="UP001318040"/>
    </source>
</evidence>
<dbReference type="RefSeq" id="XP_032831669.1">
    <property type="nucleotide sequence ID" value="XM_032975778.1"/>
</dbReference>
<dbReference type="SUPFAM" id="SSF54768">
    <property type="entry name" value="dsRNA-binding domain-like"/>
    <property type="match status" value="2"/>
</dbReference>
<name>A0AAJ7U9K7_PETMA</name>
<dbReference type="AlphaFoldDB" id="A0AAJ7U9K7"/>
<feature type="compositionally biased region" description="Low complexity" evidence="2">
    <location>
        <begin position="160"/>
        <end position="171"/>
    </location>
</feature>
<protein>
    <submittedName>
        <fullName evidence="6 7">Double-stranded RNA-specific adenosine deaminase-like</fullName>
    </submittedName>
</protein>
<evidence type="ECO:0000259" key="4">
    <source>
        <dbReference type="PROSITE" id="PS50141"/>
    </source>
</evidence>
<dbReference type="KEGG" id="pmrn:116954936"/>
<dbReference type="RefSeq" id="XP_032831675.1">
    <property type="nucleotide sequence ID" value="XM_032975784.1"/>
</dbReference>
<dbReference type="GO" id="GO:0006382">
    <property type="term" value="P:adenosine to inosine editing"/>
    <property type="evidence" value="ECO:0007669"/>
    <property type="project" value="TreeGrafter"/>
</dbReference>
<dbReference type="GO" id="GO:0008251">
    <property type="term" value="F:tRNA-specific adenosine deaminase activity"/>
    <property type="evidence" value="ECO:0007669"/>
    <property type="project" value="TreeGrafter"/>
</dbReference>
<evidence type="ECO:0000313" key="14">
    <source>
        <dbReference type="RefSeq" id="XP_032831676.1"/>
    </source>
</evidence>
<evidence type="ECO:0000313" key="9">
    <source>
        <dbReference type="RefSeq" id="XP_032831671.1"/>
    </source>
</evidence>
<sequence>MDRLESRIKEFLQSQHTASIDELERHLQMATPAKRRILVRILDKLVVAGTLRYMSSGALYALVPCFVAGTAKRPAASPATAGNWDAPNPAKIKRKEESPALSNRRPNQVGGAALMAPLYPYPQQHQQEHLETISVHEAKPSSTQQGPAPGVRNGKKGPAQQQQQHQQLHQQSGIVGGSDTTQGAALPFMEELADVAPLEEQFDTSYGDDGAAEKVREQQQHLEQQQEEEQQQQEEQRDDQLMPQEEEDAEAGAGVGSGPAEPAPVTCDEHTLRYLLLLKYKGRAADSAGAAQLALTELETLMLKNHVSALMEFSQCRLLDCSFRIVNHSGPSHKPSFVFQATVGGHSFAEAGGSSKKSAKTAAATAALHTLLKSAQSMQGMDPGGDGNGLAWPHPCLPHAPAQPQQQQSPTPAAGSSSGGGAAAAATAGGVSAAATGGESCSPSAPLAKNPVSAVMEYAQSLGLACSLVVVGQEGPPHAPRFTVRVEVGAEVFPAFTGGSKKQARFGAAEAAIRVLAGRPLTQQPPFSDTCNPWPAFSVPDRTFHDEVAEMSTATLDAIAEESRSQLVGRKVMAAIVMTRGPAEVEGDGPAPGSMDSALVVSLGVGNRCVKGEELSLKGETVNDSHAEIIARRGFIRFLYSQLMLHDPSDPDQSIFCEFDGKLAVRNDVQFHLYISTAPCGDGAIFDKTASEPADGGGSSGGAHRPLFDNARQGKLRTKIENGEGTIPVESSDVVPTWDGIQRGERLRTMSCSDKILRWNVLGLQGALLAHFLHPVYLSSITLGFLYSHGHLSRAVCCRLDKRGPGEAQEDSLWEQQLPPAYRLNHPTLGRVSRYDSGRQTGKTKETSLTWNAEGQPEEVLDGTHGKINNATGSQAVSRISKARLFQLFHAACHHLGQPELESLDTYAQAKRASLRYQEAKGLLLHRLETLGYGRWICKPQEEKNFRIETEGVRP</sequence>
<evidence type="ECO:0000313" key="7">
    <source>
        <dbReference type="RefSeq" id="XP_032831669.1"/>
    </source>
</evidence>
<dbReference type="SMART" id="SM00552">
    <property type="entry name" value="ADEAMc"/>
    <property type="match status" value="1"/>
</dbReference>
<evidence type="ECO:0000256" key="1">
    <source>
        <dbReference type="PROSITE-ProRule" id="PRU00266"/>
    </source>
</evidence>
<dbReference type="PANTHER" id="PTHR10910">
    <property type="entry name" value="EUKARYOTE SPECIFIC DSRNA BINDING PROTEIN"/>
    <property type="match status" value="1"/>
</dbReference>
<organism evidence="5 12">
    <name type="scientific">Petromyzon marinus</name>
    <name type="common">Sea lamprey</name>
    <dbReference type="NCBI Taxonomy" id="7757"/>
    <lineage>
        <taxon>Eukaryota</taxon>
        <taxon>Metazoa</taxon>
        <taxon>Chordata</taxon>
        <taxon>Craniata</taxon>
        <taxon>Vertebrata</taxon>
        <taxon>Cyclostomata</taxon>
        <taxon>Hyperoartia</taxon>
        <taxon>Petromyzontiformes</taxon>
        <taxon>Petromyzontidae</taxon>
        <taxon>Petromyzon</taxon>
    </lineage>
</organism>
<dbReference type="GO" id="GO:0005737">
    <property type="term" value="C:cytoplasm"/>
    <property type="evidence" value="ECO:0007669"/>
    <property type="project" value="TreeGrafter"/>
</dbReference>
<dbReference type="InterPro" id="IPR002466">
    <property type="entry name" value="A_deamin"/>
</dbReference>
<keyword evidence="1" id="KW-0694">RNA-binding</keyword>
<dbReference type="RefSeq" id="XP_032831668.1">
    <property type="nucleotide sequence ID" value="XM_032975777.1"/>
</dbReference>
<evidence type="ECO:0000313" key="10">
    <source>
        <dbReference type="RefSeq" id="XP_032831672.1"/>
    </source>
</evidence>
<dbReference type="RefSeq" id="XP_032831670.1">
    <property type="nucleotide sequence ID" value="XM_032975779.1"/>
</dbReference>
<dbReference type="GO" id="GO:0006396">
    <property type="term" value="P:RNA processing"/>
    <property type="evidence" value="ECO:0007669"/>
    <property type="project" value="InterPro"/>
</dbReference>
<evidence type="ECO:0000256" key="2">
    <source>
        <dbReference type="SAM" id="MobiDB-lite"/>
    </source>
</evidence>
<accession>A0AAJ7U9K7</accession>
<evidence type="ECO:0000313" key="12">
    <source>
        <dbReference type="RefSeq" id="XP_032831674.1"/>
    </source>
</evidence>
<reference evidence="6 7" key="1">
    <citation type="submission" date="2025-04" db="UniProtKB">
        <authorList>
            <consortium name="RefSeq"/>
        </authorList>
    </citation>
    <scope>IDENTIFICATION</scope>
    <source>
        <tissue evidence="6 7">Sperm</tissue>
    </source>
</reference>
<evidence type="ECO:0000313" key="6">
    <source>
        <dbReference type="RefSeq" id="XP_032831668.1"/>
    </source>
</evidence>
<keyword evidence="5" id="KW-1185">Reference proteome</keyword>
<dbReference type="RefSeq" id="XP_032831672.1">
    <property type="nucleotide sequence ID" value="XM_032975781.1"/>
</dbReference>
<evidence type="ECO:0000313" key="8">
    <source>
        <dbReference type="RefSeq" id="XP_032831670.1"/>
    </source>
</evidence>
<feature type="region of interest" description="Disordered" evidence="2">
    <location>
        <begin position="139"/>
        <end position="182"/>
    </location>
</feature>